<dbReference type="AlphaFoldDB" id="M5R8A3"/>
<sequence length="643" mass="74205">MSRSRVSGRVPRITRCLTALGSPMRFAFRLNQQPACYGSDVQPTRPNKTHQRRVHCIATNHGYTSKLLGSRVCVLDVDEHRAVTDDELQGNDVTQLNPNEHVCYLIIVRILAQEFSRWEKEPQAVRLEFTARLFRTPNELSSDKDPHLGQLRAKIVGEIVSVPMVAGLLPKRQFENKNFDWVMGQVHGGLTIDSLYAAQQFIRLEGLLEKPSFPLNDLARWREFRDNRFIPDSVLYRLVSNSIAYDELRQNTKLSDAECFQKIRSLIQKSPPMQRWWMLDQIRQDPQIEHRKDLVVQISSALDAFPLDKIQGNEPQQFGKLPTSDLQVDLELSEYQIIDGDLMFIELSITNLSDDKIYIRHFSLEENLEVRFPNGAEQRSMVISNRPSNAYVSVVTHKSILVQPKASYQTIALVRLPSLFRQLSGRFRDPPYLPEVEITLKLYSVAVERRKQPLLQDFGEITGKRLSLPLYGNILRDHDPNDSAIQQIHGFQRLTYAGVRGYGGAYEFRHTVPLLRKAEFPLKSLPIWKFLRANSIRDDTTLARLIDTSIGNEKIADENEDWRTQHANILDLIKDSPRIEKKWLYNKLFFNLLFRMDLRAEEKIEIYKMRRETNASLTRTPSGPESDEKASSTGSHRPTLMAR</sequence>
<protein>
    <submittedName>
        <fullName evidence="2">Uncharacterized protein</fullName>
    </submittedName>
</protein>
<dbReference type="EMBL" id="ANOG01001048">
    <property type="protein sequence ID" value="EMI15708.1"/>
    <property type="molecule type" value="Genomic_DNA"/>
</dbReference>
<accession>M5R8A3</accession>
<reference evidence="2 3" key="1">
    <citation type="journal article" date="2013" name="Mar. Genomics">
        <title>Expression of sulfatases in Rhodopirellula baltica and the diversity of sulfatases in the genus Rhodopirellula.</title>
        <authorList>
            <person name="Wegner C.E."/>
            <person name="Richter-Heitmann T."/>
            <person name="Klindworth A."/>
            <person name="Klockow C."/>
            <person name="Richter M."/>
            <person name="Achstetter T."/>
            <person name="Glockner F.O."/>
            <person name="Harder J."/>
        </authorList>
    </citation>
    <scope>NUCLEOTIDE SEQUENCE [LARGE SCALE GENOMIC DNA]</scope>
    <source>
        <strain evidence="2 3">SM1</strain>
    </source>
</reference>
<evidence type="ECO:0000313" key="2">
    <source>
        <dbReference type="EMBL" id="EMI15708.1"/>
    </source>
</evidence>
<evidence type="ECO:0000256" key="1">
    <source>
        <dbReference type="SAM" id="MobiDB-lite"/>
    </source>
</evidence>
<evidence type="ECO:0000313" key="3">
    <source>
        <dbReference type="Proteomes" id="UP000011991"/>
    </source>
</evidence>
<feature type="region of interest" description="Disordered" evidence="1">
    <location>
        <begin position="615"/>
        <end position="643"/>
    </location>
</feature>
<comment type="caution">
    <text evidence="2">The sequence shown here is derived from an EMBL/GenBank/DDBJ whole genome shotgun (WGS) entry which is preliminary data.</text>
</comment>
<gene>
    <name evidence="2" type="ORF">RMSM_07363</name>
</gene>
<organism evidence="2 3">
    <name type="scientific">Rhodopirellula maiorica SM1</name>
    <dbReference type="NCBI Taxonomy" id="1265738"/>
    <lineage>
        <taxon>Bacteria</taxon>
        <taxon>Pseudomonadati</taxon>
        <taxon>Planctomycetota</taxon>
        <taxon>Planctomycetia</taxon>
        <taxon>Pirellulales</taxon>
        <taxon>Pirellulaceae</taxon>
        <taxon>Novipirellula</taxon>
    </lineage>
</organism>
<proteinExistence type="predicted"/>
<dbReference type="Proteomes" id="UP000011991">
    <property type="component" value="Unassembled WGS sequence"/>
</dbReference>
<name>M5R8A3_9BACT</name>
<dbReference type="PATRIC" id="fig|1265738.3.peg.7344"/>
<keyword evidence="3" id="KW-1185">Reference proteome</keyword>